<evidence type="ECO:0000313" key="1">
    <source>
        <dbReference type="EMBL" id="KAI4369484.1"/>
    </source>
</evidence>
<evidence type="ECO:0000313" key="2">
    <source>
        <dbReference type="Proteomes" id="UP001057402"/>
    </source>
</evidence>
<dbReference type="EMBL" id="CM042884">
    <property type="protein sequence ID" value="KAI4369484.1"/>
    <property type="molecule type" value="Genomic_DNA"/>
</dbReference>
<dbReference type="Proteomes" id="UP001057402">
    <property type="component" value="Chromosome 5"/>
</dbReference>
<accession>A0ACB9QVQ2</accession>
<sequence length="68" mass="7328">MGKEFIGLSWEPKLPSLPMSSSALATDPPPSRSCNSGINLKEPEIGGLWLPKGQLIDGLFVPPTDPRR</sequence>
<name>A0ACB9QVQ2_9MYRT</name>
<gene>
    <name evidence="1" type="ORF">MLD38_017919</name>
</gene>
<reference evidence="2" key="1">
    <citation type="journal article" date="2023" name="Front. Plant Sci.">
        <title>Chromosomal-level genome assembly of Melastoma candidum provides insights into trichome evolution.</title>
        <authorList>
            <person name="Zhong Y."/>
            <person name="Wu W."/>
            <person name="Sun C."/>
            <person name="Zou P."/>
            <person name="Liu Y."/>
            <person name="Dai S."/>
            <person name="Zhou R."/>
        </authorList>
    </citation>
    <scope>NUCLEOTIDE SEQUENCE [LARGE SCALE GENOMIC DNA]</scope>
</reference>
<organism evidence="1 2">
    <name type="scientific">Melastoma candidum</name>
    <dbReference type="NCBI Taxonomy" id="119954"/>
    <lineage>
        <taxon>Eukaryota</taxon>
        <taxon>Viridiplantae</taxon>
        <taxon>Streptophyta</taxon>
        <taxon>Embryophyta</taxon>
        <taxon>Tracheophyta</taxon>
        <taxon>Spermatophyta</taxon>
        <taxon>Magnoliopsida</taxon>
        <taxon>eudicotyledons</taxon>
        <taxon>Gunneridae</taxon>
        <taxon>Pentapetalae</taxon>
        <taxon>rosids</taxon>
        <taxon>malvids</taxon>
        <taxon>Myrtales</taxon>
        <taxon>Melastomataceae</taxon>
        <taxon>Melastomatoideae</taxon>
        <taxon>Melastomateae</taxon>
        <taxon>Melastoma</taxon>
    </lineage>
</organism>
<protein>
    <submittedName>
        <fullName evidence="1">Uncharacterized protein</fullName>
    </submittedName>
</protein>
<keyword evidence="2" id="KW-1185">Reference proteome</keyword>
<comment type="caution">
    <text evidence="1">The sequence shown here is derived from an EMBL/GenBank/DDBJ whole genome shotgun (WGS) entry which is preliminary data.</text>
</comment>
<proteinExistence type="predicted"/>